<protein>
    <submittedName>
        <fullName evidence="1">Uncharacterized protein</fullName>
    </submittedName>
</protein>
<proteinExistence type="predicted"/>
<evidence type="ECO:0000313" key="2">
    <source>
        <dbReference type="Proteomes" id="UP000077098"/>
    </source>
</evidence>
<reference evidence="1 2" key="1">
    <citation type="submission" date="2016-05" db="EMBL/GenBank/DDBJ databases">
        <authorList>
            <person name="Lavstsen T."/>
            <person name="Jespersen J.S."/>
        </authorList>
    </citation>
    <scope>NUCLEOTIDE SEQUENCE [LARGE SCALE GENOMIC DNA]</scope>
    <source>
        <strain evidence="1 2">KCJ1736</strain>
    </source>
</reference>
<sequence>MCIPAIADQTNLIELPSGAGVIELVSALRDIGLYTMSVISGIAPRIYCDRSSDENRQAGK</sequence>
<dbReference type="EMBL" id="LXPS01000003">
    <property type="protein sequence ID" value="OAE49164.1"/>
    <property type="molecule type" value="Genomic_DNA"/>
</dbReference>
<evidence type="ECO:0000313" key="1">
    <source>
        <dbReference type="EMBL" id="OAE49164.1"/>
    </source>
</evidence>
<comment type="caution">
    <text evidence="1">The sequence shown here is derived from an EMBL/GenBank/DDBJ whole genome shotgun (WGS) entry which is preliminary data.</text>
</comment>
<dbReference type="AlphaFoldDB" id="A0A176XH13"/>
<gene>
    <name evidence="1" type="ORF">A7J57_00660</name>
</gene>
<organism evidence="1 2">
    <name type="scientific">Agrobacterium tumefaciens</name>
    <dbReference type="NCBI Taxonomy" id="358"/>
    <lineage>
        <taxon>Bacteria</taxon>
        <taxon>Pseudomonadati</taxon>
        <taxon>Pseudomonadota</taxon>
        <taxon>Alphaproteobacteria</taxon>
        <taxon>Hyphomicrobiales</taxon>
        <taxon>Rhizobiaceae</taxon>
        <taxon>Rhizobium/Agrobacterium group</taxon>
        <taxon>Agrobacterium</taxon>
        <taxon>Agrobacterium tumefaciens complex</taxon>
    </lineage>
</organism>
<name>A0A176XH13_AGRTU</name>
<dbReference type="Proteomes" id="UP000077098">
    <property type="component" value="Unassembled WGS sequence"/>
</dbReference>
<accession>A0A176XH13</accession>